<protein>
    <recommendedName>
        <fullName evidence="1">Intraflagellar transport protein 122 homolog</fullName>
    </recommendedName>
</protein>
<dbReference type="Gene3D" id="2.130.10.10">
    <property type="entry name" value="YVTN repeat-like/Quinoprotein amine dehydrogenase"/>
    <property type="match status" value="4"/>
</dbReference>
<organism evidence="7 8">
    <name type="scientific">Moelleriella libera RCEF 2490</name>
    <dbReference type="NCBI Taxonomy" id="1081109"/>
    <lineage>
        <taxon>Eukaryota</taxon>
        <taxon>Fungi</taxon>
        <taxon>Dikarya</taxon>
        <taxon>Ascomycota</taxon>
        <taxon>Pezizomycotina</taxon>
        <taxon>Sordariomycetes</taxon>
        <taxon>Hypocreomycetidae</taxon>
        <taxon>Hypocreales</taxon>
        <taxon>Clavicipitaceae</taxon>
        <taxon>Moelleriella</taxon>
    </lineage>
</organism>
<dbReference type="EMBL" id="AZGY01000010">
    <property type="protein sequence ID" value="KZZ94758.1"/>
    <property type="molecule type" value="Genomic_DNA"/>
</dbReference>
<dbReference type="Pfam" id="PF17100">
    <property type="entry name" value="NACHT_N"/>
    <property type="match status" value="1"/>
</dbReference>
<reference evidence="7 8" key="1">
    <citation type="journal article" date="2016" name="Genome Biol. Evol.">
        <title>Divergent and convergent evolution of fungal pathogenicity.</title>
        <authorList>
            <person name="Shang Y."/>
            <person name="Xiao G."/>
            <person name="Zheng P."/>
            <person name="Cen K."/>
            <person name="Zhan S."/>
            <person name="Wang C."/>
        </authorList>
    </citation>
    <scope>NUCLEOTIDE SEQUENCE [LARGE SCALE GENOMIC DNA]</scope>
    <source>
        <strain evidence="7 8">RCEF 2490</strain>
    </source>
</reference>
<comment type="caution">
    <text evidence="7">The sequence shown here is derived from an EMBL/GenBank/DDBJ whole genome shotgun (WGS) entry which is preliminary data.</text>
</comment>
<feature type="region of interest" description="Disordered" evidence="5">
    <location>
        <begin position="1"/>
        <end position="28"/>
    </location>
</feature>
<evidence type="ECO:0000259" key="6">
    <source>
        <dbReference type="PROSITE" id="PS50837"/>
    </source>
</evidence>
<evidence type="ECO:0000313" key="7">
    <source>
        <dbReference type="EMBL" id="KZZ94758.1"/>
    </source>
</evidence>
<dbReference type="InterPro" id="IPR056884">
    <property type="entry name" value="NPHP3-like_N"/>
</dbReference>
<gene>
    <name evidence="7" type="ORF">AAL_04869</name>
</gene>
<dbReference type="Gene3D" id="3.40.50.300">
    <property type="entry name" value="P-loop containing nucleotide triphosphate hydrolases"/>
    <property type="match status" value="1"/>
</dbReference>
<dbReference type="InterPro" id="IPR027417">
    <property type="entry name" value="P-loop_NTPase"/>
</dbReference>
<feature type="repeat" description="WD" evidence="4">
    <location>
        <begin position="1326"/>
        <end position="1367"/>
    </location>
</feature>
<feature type="domain" description="NACHT" evidence="6">
    <location>
        <begin position="419"/>
        <end position="568"/>
    </location>
</feature>
<dbReference type="PROSITE" id="PS50837">
    <property type="entry name" value="NACHT"/>
    <property type="match status" value="1"/>
</dbReference>
<dbReference type="InterPro" id="IPR015943">
    <property type="entry name" value="WD40/YVTN_repeat-like_dom_sf"/>
</dbReference>
<dbReference type="PROSITE" id="PS00678">
    <property type="entry name" value="WD_REPEATS_1"/>
    <property type="match status" value="4"/>
</dbReference>
<feature type="compositionally biased region" description="Polar residues" evidence="5">
    <location>
        <begin position="1"/>
        <end position="24"/>
    </location>
</feature>
<keyword evidence="3" id="KW-0677">Repeat</keyword>
<dbReference type="PRINTS" id="PR00320">
    <property type="entry name" value="GPROTEINBRPT"/>
</dbReference>
<dbReference type="Pfam" id="PF23381">
    <property type="entry name" value="Beta-prop_IFT122_1st"/>
    <property type="match status" value="1"/>
</dbReference>
<accession>A0A168B3Z1</accession>
<feature type="repeat" description="WD" evidence="4">
    <location>
        <begin position="1117"/>
        <end position="1158"/>
    </location>
</feature>
<dbReference type="SUPFAM" id="SSF50998">
    <property type="entry name" value="Quinoprotein alcohol dehydrogenase-like"/>
    <property type="match status" value="1"/>
</dbReference>
<dbReference type="PROSITE" id="PS50294">
    <property type="entry name" value="WD_REPEATS_REGION"/>
    <property type="match status" value="5"/>
</dbReference>
<evidence type="ECO:0000256" key="1">
    <source>
        <dbReference type="ARBA" id="ARBA00019442"/>
    </source>
</evidence>
<evidence type="ECO:0000256" key="5">
    <source>
        <dbReference type="SAM" id="MobiDB-lite"/>
    </source>
</evidence>
<evidence type="ECO:0000256" key="4">
    <source>
        <dbReference type="PROSITE-ProRule" id="PRU00221"/>
    </source>
</evidence>
<dbReference type="OrthoDB" id="4961336at2759"/>
<dbReference type="InterPro" id="IPR019775">
    <property type="entry name" value="WD40_repeat_CS"/>
</dbReference>
<dbReference type="InterPro" id="IPR031359">
    <property type="entry name" value="NACHT_N"/>
</dbReference>
<feature type="repeat" description="WD" evidence="4">
    <location>
        <begin position="1285"/>
        <end position="1326"/>
    </location>
</feature>
<feature type="repeat" description="WD" evidence="4">
    <location>
        <begin position="1031"/>
        <end position="1072"/>
    </location>
</feature>
<dbReference type="InterPro" id="IPR056153">
    <property type="entry name" value="Beta-prop_IFT122_1st"/>
</dbReference>
<feature type="repeat" description="WD" evidence="4">
    <location>
        <begin position="946"/>
        <end position="977"/>
    </location>
</feature>
<feature type="repeat" description="WD" evidence="4">
    <location>
        <begin position="1243"/>
        <end position="1284"/>
    </location>
</feature>
<dbReference type="CDD" id="cd00200">
    <property type="entry name" value="WD40"/>
    <property type="match status" value="1"/>
</dbReference>
<evidence type="ECO:0000256" key="2">
    <source>
        <dbReference type="ARBA" id="ARBA00022574"/>
    </source>
</evidence>
<evidence type="ECO:0000256" key="3">
    <source>
        <dbReference type="ARBA" id="ARBA00022737"/>
    </source>
</evidence>
<name>A0A168B3Z1_9HYPO</name>
<dbReference type="InterPro" id="IPR007111">
    <property type="entry name" value="NACHT_NTPase"/>
</dbReference>
<sequence length="1527" mass="167856">MSIMASTTVDVHTQDGNTGATPSKASEPFIPSLMKSAVDQTVKAVSTVVQTEIRALPRQIVAAVAAQQTAKSAKRSAKRRDSADDDSDQGPSRSQQLWNDAYDSLQDSSATAGIVESYAETLTFAITGQEGEKPNVPSSSLAADLRDPIKRQTHMRNLVCQGREKFASDSRVAQAVGDVAGFVLQARAVVDVAIKNVPQAALPWAGILTNPARVSRANLAGITHVVSRMDWYCSLVDHLLDERSIIEGKEPSFLVMQRLEALVLDLYKNLLLYQMKSVGSYYRNSGLTYFRELAAWDNWDADLKAITNAEEALRAASVQYNTPSSLTRLSELMQNGDKMQSTLGNIHQDLQDFISAQKQTVTDDKDSACLRDLFLVDPMRELERLERQKDRLIDIAFSWVMGTEEFISFSDWQGQHARRMLWLKGSSGTGKTMLMIGVVRELSSRSAAFAPSVSYYFCQGTGYRKRNNATAILRGLLWMLLVQQPRLIRHLRSRHKYAGSSLFAGVNAFVAMSEAFESMLQDPTMTPAYLVVDALDECDESLESLVNLIFRSLRLSDKIRWLVSSRPSLDLMKPGVDEALIELDPQRLQGPVHAYVTYKLSELKSRTDYDDSALLVELSNEICERASNTFLWAALAIRELREVEGKDALDVIKNLPSGLASFYEYLMNKVEKQHGLTSNRCKNALAAVFLAYRPLTFRELGIVAGLGSPVQPLSIVKACGSLLAVTGRVVQLVHQSARDYMREAYGEKPDFGGVTLTHQNIASRSLSEMRHTLRRNMYHLPGNGYFPRLLGDAINGSDNDPLAAVAYSCTFWMNHLCDASGIAASPKLVTGDEILSFLENYFLRWVEGLSLLGKLSEGLESVRLLSDAQSRFSSSNRLQTFLADAERFLVAHKSTIQAATMQTYGSALLFSPANGSIRASGWGERLNFVRGLVTTQQTGDSHTRTLDGRYGAVTAVAFSEDGNLLATGTEGSLSLWDTATWISFCTMFLPEAAGIAEELSFSADSKFLLAVYGDTLHICDVEKRTQIRTVLHEEKRRIACANFDADNESIVMVLGDATVHVWDVTTGTTRQIFAAKGDAKSVIALSPNNKVLAVSLLDNLIGIWDVATGAGQSARMFKRHDEAFRDFAFAADSRTLASVSTDGTICLWDIESETCRQSFSPGWNNWPTIAVSPDLKTLAMSGLEHTTRLLTLSDWIQEEETRSHRSRVTDVVVSPDKTLAATASYDKDIRIWDIAGGCSLYCLSGHKDAVHCVTFAPDGQTLASASSDKTVRLWSVRTTECLQILKGHTGAVRAVTFSPDCKTIASFSDDKTIRLWTLEENSSVPIRGQSDSCSCIAFSHDGELIASVDKNGAVALWNTTTGDQTHVFDQEDNDSPVALAFSRNDSTLFMGSGGGSIYAFDKASKARRTVVCQQESFSSMKFADDGDTILTTAGSVSSSATHETTLNKKTPSNHLFVYKPVAFPGMEAEARLGDVWIEGKGVLMLLPHSYASNVLTTCEDIVILGHASGKVTFLYFDFPKRPDMYSM</sequence>
<keyword evidence="2 4" id="KW-0853">WD repeat</keyword>
<dbReference type="InterPro" id="IPR050349">
    <property type="entry name" value="WD_LIS1/nudF_dynein_reg"/>
</dbReference>
<evidence type="ECO:0000313" key="8">
    <source>
        <dbReference type="Proteomes" id="UP000078544"/>
    </source>
</evidence>
<dbReference type="InterPro" id="IPR001680">
    <property type="entry name" value="WD40_rpt"/>
</dbReference>
<dbReference type="STRING" id="1081109.A0A168B3Z1"/>
<dbReference type="SMART" id="SM00320">
    <property type="entry name" value="WD40"/>
    <property type="match status" value="9"/>
</dbReference>
<proteinExistence type="predicted"/>
<dbReference type="Proteomes" id="UP000078544">
    <property type="component" value="Unassembled WGS sequence"/>
</dbReference>
<dbReference type="SUPFAM" id="SSF52540">
    <property type="entry name" value="P-loop containing nucleoside triphosphate hydrolases"/>
    <property type="match status" value="1"/>
</dbReference>
<dbReference type="InterPro" id="IPR011047">
    <property type="entry name" value="Quinoprotein_ADH-like_sf"/>
</dbReference>
<dbReference type="Pfam" id="PF24883">
    <property type="entry name" value="NPHP3_N"/>
    <property type="match status" value="1"/>
</dbReference>
<feature type="repeat" description="WD" evidence="4">
    <location>
        <begin position="1201"/>
        <end position="1234"/>
    </location>
</feature>
<dbReference type="PROSITE" id="PS50082">
    <property type="entry name" value="WD_REPEATS_2"/>
    <property type="match status" value="7"/>
</dbReference>
<keyword evidence="8" id="KW-1185">Reference proteome</keyword>
<feature type="region of interest" description="Disordered" evidence="5">
    <location>
        <begin position="69"/>
        <end position="96"/>
    </location>
</feature>
<dbReference type="SUPFAM" id="SSF117289">
    <property type="entry name" value="Nucleoporin domain"/>
    <property type="match status" value="1"/>
</dbReference>
<dbReference type="InterPro" id="IPR020472">
    <property type="entry name" value="WD40_PAC1"/>
</dbReference>
<dbReference type="Pfam" id="PF00400">
    <property type="entry name" value="WD40"/>
    <property type="match status" value="2"/>
</dbReference>
<dbReference type="PANTHER" id="PTHR44129">
    <property type="entry name" value="WD REPEAT-CONTAINING PROTEIN POP1"/>
    <property type="match status" value="1"/>
</dbReference>